<gene>
    <name evidence="1" type="ORF">FB45DRAFT_871461</name>
</gene>
<dbReference type="Proteomes" id="UP001221142">
    <property type="component" value="Unassembled WGS sequence"/>
</dbReference>
<protein>
    <submittedName>
        <fullName evidence="1">Uncharacterized protein</fullName>
    </submittedName>
</protein>
<organism evidence="1 2">
    <name type="scientific">Roridomyces roridus</name>
    <dbReference type="NCBI Taxonomy" id="1738132"/>
    <lineage>
        <taxon>Eukaryota</taxon>
        <taxon>Fungi</taxon>
        <taxon>Dikarya</taxon>
        <taxon>Basidiomycota</taxon>
        <taxon>Agaricomycotina</taxon>
        <taxon>Agaricomycetes</taxon>
        <taxon>Agaricomycetidae</taxon>
        <taxon>Agaricales</taxon>
        <taxon>Marasmiineae</taxon>
        <taxon>Mycenaceae</taxon>
        <taxon>Roridomyces</taxon>
    </lineage>
</organism>
<reference evidence="1" key="1">
    <citation type="submission" date="2023-03" db="EMBL/GenBank/DDBJ databases">
        <title>Massive genome expansion in bonnet fungi (Mycena s.s.) driven by repeated elements and novel gene families across ecological guilds.</title>
        <authorList>
            <consortium name="Lawrence Berkeley National Laboratory"/>
            <person name="Harder C.B."/>
            <person name="Miyauchi S."/>
            <person name="Viragh M."/>
            <person name="Kuo A."/>
            <person name="Thoen E."/>
            <person name="Andreopoulos B."/>
            <person name="Lu D."/>
            <person name="Skrede I."/>
            <person name="Drula E."/>
            <person name="Henrissat B."/>
            <person name="Morin E."/>
            <person name="Kohler A."/>
            <person name="Barry K."/>
            <person name="LaButti K."/>
            <person name="Morin E."/>
            <person name="Salamov A."/>
            <person name="Lipzen A."/>
            <person name="Mereny Z."/>
            <person name="Hegedus B."/>
            <person name="Baldrian P."/>
            <person name="Stursova M."/>
            <person name="Weitz H."/>
            <person name="Taylor A."/>
            <person name="Grigoriev I.V."/>
            <person name="Nagy L.G."/>
            <person name="Martin F."/>
            <person name="Kauserud H."/>
        </authorList>
    </citation>
    <scope>NUCLEOTIDE SEQUENCE</scope>
    <source>
        <strain evidence="1">9284</strain>
    </source>
</reference>
<comment type="caution">
    <text evidence="1">The sequence shown here is derived from an EMBL/GenBank/DDBJ whole genome shotgun (WGS) entry which is preliminary data.</text>
</comment>
<accession>A0AAD7FFA6</accession>
<keyword evidence="2" id="KW-1185">Reference proteome</keyword>
<proteinExistence type="predicted"/>
<sequence>MSATEVSRAQAMTRSDFGAAFVFTQSQIPVFYANVQAHLSGVDDHGCHTGRFTAVQKAQILAPLWQASEGDYQGCLNNNYTGLALPFWNEIIALDGGNVLADHSESWCARSTYSSGIPIYFNGIRAKEDISIWGIWRGRRRWLRHGILMSSTTKDEVVLQLDPD</sequence>
<evidence type="ECO:0000313" key="2">
    <source>
        <dbReference type="Proteomes" id="UP001221142"/>
    </source>
</evidence>
<dbReference type="EMBL" id="JARKIF010000017">
    <property type="protein sequence ID" value="KAJ7620432.1"/>
    <property type="molecule type" value="Genomic_DNA"/>
</dbReference>
<evidence type="ECO:0000313" key="1">
    <source>
        <dbReference type="EMBL" id="KAJ7620432.1"/>
    </source>
</evidence>
<dbReference type="AlphaFoldDB" id="A0AAD7FFA6"/>
<name>A0AAD7FFA6_9AGAR</name>